<evidence type="ECO:0000256" key="4">
    <source>
        <dbReference type="ARBA" id="ARBA00022989"/>
    </source>
</evidence>
<dbReference type="InterPro" id="IPR005496">
    <property type="entry name" value="Integral_membrane_TerC"/>
</dbReference>
<feature type="transmembrane region" description="Helical" evidence="6">
    <location>
        <begin position="123"/>
        <end position="144"/>
    </location>
</feature>
<dbReference type="PANTHER" id="PTHR30238:SF4">
    <property type="entry name" value="SLL1022 PROTEIN"/>
    <property type="match status" value="1"/>
</dbReference>
<keyword evidence="8" id="KW-1185">Reference proteome</keyword>
<dbReference type="Pfam" id="PF03741">
    <property type="entry name" value="TerC"/>
    <property type="match status" value="1"/>
</dbReference>
<proteinExistence type="inferred from homology"/>
<dbReference type="GO" id="GO:0016020">
    <property type="term" value="C:membrane"/>
    <property type="evidence" value="ECO:0007669"/>
    <property type="project" value="UniProtKB-SubCell"/>
</dbReference>
<feature type="transmembrane region" description="Helical" evidence="6">
    <location>
        <begin position="215"/>
        <end position="232"/>
    </location>
</feature>
<sequence length="253" mass="27678">MSGLEIFKQADSWASLATLTGLEVVLGIDNIVFLTLMTNKLPPKQQPTARSLGLALALFMRLGLLFGISWVMGLKSDLFTLLGHAFSARDLILLGGGLFLIAKSTHEMFERLEVDTQKDGAPVKHISFASAVAQIVLLDIVFSLDSVITAVGMAKHLSIMATAVVIAVFVMLLFAGAIGRFVNRHPSMRILALSFLLLIGVLLVAEGMRQHINKGYVYFAMAFSLGVELINMKLRVRQQAPVELHNPYEDRAQ</sequence>
<feature type="transmembrane region" description="Helical" evidence="6">
    <location>
        <begin position="156"/>
        <end position="178"/>
    </location>
</feature>
<name>A0A6N7PVB7_9BACT</name>
<feature type="transmembrane region" description="Helical" evidence="6">
    <location>
        <begin position="78"/>
        <end position="102"/>
    </location>
</feature>
<keyword evidence="5 6" id="KW-0472">Membrane</keyword>
<dbReference type="PANTHER" id="PTHR30238">
    <property type="entry name" value="MEMBRANE BOUND PREDICTED REDOX MODULATOR"/>
    <property type="match status" value="1"/>
</dbReference>
<dbReference type="Proteomes" id="UP000440224">
    <property type="component" value="Unassembled WGS sequence"/>
</dbReference>
<accession>A0A6N7PVB7</accession>
<evidence type="ECO:0000256" key="2">
    <source>
        <dbReference type="ARBA" id="ARBA00007511"/>
    </source>
</evidence>
<organism evidence="7 8">
    <name type="scientific">Polyangium spumosum</name>
    <dbReference type="NCBI Taxonomy" id="889282"/>
    <lineage>
        <taxon>Bacteria</taxon>
        <taxon>Pseudomonadati</taxon>
        <taxon>Myxococcota</taxon>
        <taxon>Polyangia</taxon>
        <taxon>Polyangiales</taxon>
        <taxon>Polyangiaceae</taxon>
        <taxon>Polyangium</taxon>
    </lineage>
</organism>
<keyword evidence="3 6" id="KW-0812">Transmembrane</keyword>
<dbReference type="AlphaFoldDB" id="A0A6N7PVB7"/>
<evidence type="ECO:0000313" key="7">
    <source>
        <dbReference type="EMBL" id="MRG94380.1"/>
    </source>
</evidence>
<gene>
    <name evidence="7" type="ORF">GF068_21015</name>
</gene>
<reference evidence="7 8" key="1">
    <citation type="submission" date="2019-10" db="EMBL/GenBank/DDBJ databases">
        <title>A soil myxobacterium in the family Polyangiaceae.</title>
        <authorList>
            <person name="Li Y."/>
            <person name="Wang J."/>
        </authorList>
    </citation>
    <scope>NUCLEOTIDE SEQUENCE [LARGE SCALE GENOMIC DNA]</scope>
    <source>
        <strain evidence="7 8">DSM 14734</strain>
    </source>
</reference>
<dbReference type="OrthoDB" id="9805314at2"/>
<feature type="transmembrane region" description="Helical" evidence="6">
    <location>
        <begin position="190"/>
        <end position="209"/>
    </location>
</feature>
<feature type="transmembrane region" description="Helical" evidence="6">
    <location>
        <begin position="49"/>
        <end position="72"/>
    </location>
</feature>
<dbReference type="EMBL" id="WJIE01000006">
    <property type="protein sequence ID" value="MRG94380.1"/>
    <property type="molecule type" value="Genomic_DNA"/>
</dbReference>
<protein>
    <submittedName>
        <fullName evidence="7">TerC family protein</fullName>
    </submittedName>
</protein>
<evidence type="ECO:0000256" key="1">
    <source>
        <dbReference type="ARBA" id="ARBA00004141"/>
    </source>
</evidence>
<evidence type="ECO:0000256" key="6">
    <source>
        <dbReference type="SAM" id="Phobius"/>
    </source>
</evidence>
<comment type="similarity">
    <text evidence="2">Belongs to the TerC family.</text>
</comment>
<evidence type="ECO:0000256" key="5">
    <source>
        <dbReference type="ARBA" id="ARBA00023136"/>
    </source>
</evidence>
<feature type="transmembrane region" description="Helical" evidence="6">
    <location>
        <begin position="12"/>
        <end position="37"/>
    </location>
</feature>
<comment type="subcellular location">
    <subcellularLocation>
        <location evidence="1">Membrane</location>
        <topology evidence="1">Multi-pass membrane protein</topology>
    </subcellularLocation>
</comment>
<comment type="caution">
    <text evidence="7">The sequence shown here is derived from an EMBL/GenBank/DDBJ whole genome shotgun (WGS) entry which is preliminary data.</text>
</comment>
<evidence type="ECO:0000313" key="8">
    <source>
        <dbReference type="Proteomes" id="UP000440224"/>
    </source>
</evidence>
<keyword evidence="4 6" id="KW-1133">Transmembrane helix</keyword>
<dbReference type="RefSeq" id="WP_153821240.1">
    <property type="nucleotide sequence ID" value="NZ_WJIE01000006.1"/>
</dbReference>
<evidence type="ECO:0000256" key="3">
    <source>
        <dbReference type="ARBA" id="ARBA00022692"/>
    </source>
</evidence>